<keyword evidence="6" id="KW-1185">Reference proteome</keyword>
<evidence type="ECO:0000256" key="2">
    <source>
        <dbReference type="ARBA" id="ARBA00023125"/>
    </source>
</evidence>
<evidence type="ECO:0000259" key="4">
    <source>
        <dbReference type="PROSITE" id="PS01124"/>
    </source>
</evidence>
<gene>
    <name evidence="5" type="ORF">LQ567_09950</name>
</gene>
<dbReference type="Gene3D" id="1.10.10.60">
    <property type="entry name" value="Homeodomain-like"/>
    <property type="match status" value="2"/>
</dbReference>
<evidence type="ECO:0000313" key="5">
    <source>
        <dbReference type="EMBL" id="MCD2423085.1"/>
    </source>
</evidence>
<dbReference type="InterPro" id="IPR009057">
    <property type="entry name" value="Homeodomain-like_sf"/>
</dbReference>
<dbReference type="SUPFAM" id="SSF46689">
    <property type="entry name" value="Homeodomain-like"/>
    <property type="match status" value="2"/>
</dbReference>
<dbReference type="RefSeq" id="WP_231004355.1">
    <property type="nucleotide sequence ID" value="NZ_JAJNEC010000005.1"/>
</dbReference>
<evidence type="ECO:0000313" key="6">
    <source>
        <dbReference type="Proteomes" id="UP001199816"/>
    </source>
</evidence>
<accession>A0ABS8PQH3</accession>
<organism evidence="5 6">
    <name type="scientific">Niabella pedocola</name>
    <dbReference type="NCBI Taxonomy" id="1752077"/>
    <lineage>
        <taxon>Bacteria</taxon>
        <taxon>Pseudomonadati</taxon>
        <taxon>Bacteroidota</taxon>
        <taxon>Chitinophagia</taxon>
        <taxon>Chitinophagales</taxon>
        <taxon>Chitinophagaceae</taxon>
        <taxon>Niabella</taxon>
    </lineage>
</organism>
<evidence type="ECO:0000256" key="1">
    <source>
        <dbReference type="ARBA" id="ARBA00023015"/>
    </source>
</evidence>
<dbReference type="SMART" id="SM00342">
    <property type="entry name" value="HTH_ARAC"/>
    <property type="match status" value="1"/>
</dbReference>
<reference evidence="5 6" key="1">
    <citation type="submission" date="2021-11" db="EMBL/GenBank/DDBJ databases">
        <title>Genomic of Niabella pedocola.</title>
        <authorList>
            <person name="Wu T."/>
        </authorList>
    </citation>
    <scope>NUCLEOTIDE SEQUENCE [LARGE SCALE GENOMIC DNA]</scope>
    <source>
        <strain evidence="5 6">JCM 31011</strain>
    </source>
</reference>
<protein>
    <submittedName>
        <fullName evidence="5">AraC family transcriptional regulator</fullName>
    </submittedName>
</protein>
<dbReference type="PROSITE" id="PS00041">
    <property type="entry name" value="HTH_ARAC_FAMILY_1"/>
    <property type="match status" value="1"/>
</dbReference>
<comment type="caution">
    <text evidence="5">The sequence shown here is derived from an EMBL/GenBank/DDBJ whole genome shotgun (WGS) entry which is preliminary data.</text>
</comment>
<dbReference type="PANTHER" id="PTHR43280:SF2">
    <property type="entry name" value="HTH-TYPE TRANSCRIPTIONAL REGULATOR EXSA"/>
    <property type="match status" value="1"/>
</dbReference>
<keyword evidence="1" id="KW-0805">Transcription regulation</keyword>
<dbReference type="Pfam" id="PF12833">
    <property type="entry name" value="HTH_18"/>
    <property type="match status" value="1"/>
</dbReference>
<keyword evidence="2" id="KW-0238">DNA-binding</keyword>
<evidence type="ECO:0000256" key="3">
    <source>
        <dbReference type="ARBA" id="ARBA00023163"/>
    </source>
</evidence>
<dbReference type="InterPro" id="IPR018060">
    <property type="entry name" value="HTH_AraC"/>
</dbReference>
<dbReference type="InterPro" id="IPR018062">
    <property type="entry name" value="HTH_AraC-typ_CS"/>
</dbReference>
<dbReference type="PANTHER" id="PTHR43280">
    <property type="entry name" value="ARAC-FAMILY TRANSCRIPTIONAL REGULATOR"/>
    <property type="match status" value="1"/>
</dbReference>
<keyword evidence="3" id="KW-0804">Transcription</keyword>
<dbReference type="EMBL" id="JAJNEC010000005">
    <property type="protein sequence ID" value="MCD2423085.1"/>
    <property type="molecule type" value="Genomic_DNA"/>
</dbReference>
<dbReference type="PROSITE" id="PS01124">
    <property type="entry name" value="HTH_ARAC_FAMILY_2"/>
    <property type="match status" value="1"/>
</dbReference>
<feature type="domain" description="HTH araC/xylS-type" evidence="4">
    <location>
        <begin position="26"/>
        <end position="123"/>
    </location>
</feature>
<dbReference type="Proteomes" id="UP001199816">
    <property type="component" value="Unassembled WGS sequence"/>
</dbReference>
<proteinExistence type="predicted"/>
<sequence length="133" mass="15475">MTFYQQEINRIRENCYSNETHLMAVIRTRRFINAHFEKELNLQQLAQAGLTSKFHLLRLFKRYYGQTPKQYLTHKRIAQSIICLKKGMTVTDTCFSVGFECPSSFSTLFKQKTGLPPAAFQKKQFLQSTPDGV</sequence>
<name>A0ABS8PQH3_9BACT</name>